<evidence type="ECO:0000313" key="13">
    <source>
        <dbReference type="Proteomes" id="UP000652231"/>
    </source>
</evidence>
<feature type="transmembrane region" description="Helical" evidence="7">
    <location>
        <begin position="15"/>
        <end position="34"/>
    </location>
</feature>
<reference evidence="12" key="2">
    <citation type="submission" date="2020-09" db="EMBL/GenBank/DDBJ databases">
        <authorList>
            <person name="Sun Q."/>
            <person name="Zhou Y."/>
        </authorList>
    </citation>
    <scope>NUCLEOTIDE SEQUENCE</scope>
    <source>
        <strain evidence="12">CGMCC 1.12924</strain>
    </source>
</reference>
<accession>A0A8J2V9P7</accession>
<proteinExistence type="predicted"/>
<dbReference type="Pfam" id="PF08447">
    <property type="entry name" value="PAS_3"/>
    <property type="match status" value="4"/>
</dbReference>
<dbReference type="Gene3D" id="3.30.450.20">
    <property type="entry name" value="PAS domain"/>
    <property type="match status" value="8"/>
</dbReference>
<keyword evidence="3" id="KW-0597">Phosphoprotein</keyword>
<dbReference type="GO" id="GO:0000155">
    <property type="term" value="F:phosphorelay sensor kinase activity"/>
    <property type="evidence" value="ECO:0007669"/>
    <property type="project" value="InterPro"/>
</dbReference>
<feature type="domain" description="Histidine kinase" evidence="8">
    <location>
        <begin position="1341"/>
        <end position="1531"/>
    </location>
</feature>
<dbReference type="EC" id="2.7.13.3" evidence="2"/>
<comment type="catalytic activity">
    <reaction evidence="1">
        <text>ATP + protein L-histidine = ADP + protein N-phospho-L-histidine.</text>
        <dbReference type="EC" id="2.7.13.3"/>
    </reaction>
</comment>
<keyword evidence="4" id="KW-0808">Transferase</keyword>
<dbReference type="Gene3D" id="1.20.5.1930">
    <property type="match status" value="1"/>
</dbReference>
<dbReference type="GO" id="GO:0016020">
    <property type="term" value="C:membrane"/>
    <property type="evidence" value="ECO:0007669"/>
    <property type="project" value="InterPro"/>
</dbReference>
<evidence type="ECO:0000256" key="6">
    <source>
        <dbReference type="SAM" id="Coils"/>
    </source>
</evidence>
<dbReference type="SMART" id="SM00086">
    <property type="entry name" value="PAC"/>
    <property type="match status" value="8"/>
</dbReference>
<dbReference type="Gene3D" id="2.10.70.100">
    <property type="match status" value="2"/>
</dbReference>
<dbReference type="InterPro" id="IPR011712">
    <property type="entry name" value="Sig_transdc_His_kin_sub3_dim/P"/>
</dbReference>
<evidence type="ECO:0000256" key="7">
    <source>
        <dbReference type="SAM" id="Phobius"/>
    </source>
</evidence>
<keyword evidence="7" id="KW-0472">Membrane</keyword>
<dbReference type="Pfam" id="PF00989">
    <property type="entry name" value="PAS"/>
    <property type="match status" value="3"/>
</dbReference>
<feature type="domain" description="PAS" evidence="9">
    <location>
        <begin position="546"/>
        <end position="600"/>
    </location>
</feature>
<dbReference type="InterPro" id="IPR035965">
    <property type="entry name" value="PAS-like_dom_sf"/>
</dbReference>
<dbReference type="PANTHER" id="PTHR43304">
    <property type="entry name" value="PHYTOCHROME-LIKE PROTEIN CPH1"/>
    <property type="match status" value="1"/>
</dbReference>
<feature type="domain" description="PAC" evidence="10">
    <location>
        <begin position="371"/>
        <end position="422"/>
    </location>
</feature>
<dbReference type="InterPro" id="IPR013655">
    <property type="entry name" value="PAS_fold_3"/>
</dbReference>
<dbReference type="Gene3D" id="3.30.565.10">
    <property type="entry name" value="Histidine kinase-like ATPase, C-terminal domain"/>
    <property type="match status" value="1"/>
</dbReference>
<dbReference type="RefSeq" id="WP_188441208.1">
    <property type="nucleotide sequence ID" value="NZ_BMGK01000005.1"/>
</dbReference>
<evidence type="ECO:0000259" key="10">
    <source>
        <dbReference type="PROSITE" id="PS50113"/>
    </source>
</evidence>
<dbReference type="PROSITE" id="PS50109">
    <property type="entry name" value="HIS_KIN"/>
    <property type="match status" value="1"/>
</dbReference>
<dbReference type="SMART" id="SM00091">
    <property type="entry name" value="PAS"/>
    <property type="match status" value="7"/>
</dbReference>
<dbReference type="CDD" id="cd00130">
    <property type="entry name" value="PAS"/>
    <property type="match status" value="6"/>
</dbReference>
<keyword evidence="6" id="KW-0175">Coiled coil</keyword>
<dbReference type="GO" id="GO:0006355">
    <property type="term" value="P:regulation of DNA-templated transcription"/>
    <property type="evidence" value="ECO:0007669"/>
    <property type="project" value="InterPro"/>
</dbReference>
<evidence type="ECO:0000259" key="11">
    <source>
        <dbReference type="PROSITE" id="PS50839"/>
    </source>
</evidence>
<dbReference type="PANTHER" id="PTHR43304:SF1">
    <property type="entry name" value="PAC DOMAIN-CONTAINING PROTEIN"/>
    <property type="match status" value="1"/>
</dbReference>
<dbReference type="PROSITE" id="PS50112">
    <property type="entry name" value="PAS"/>
    <property type="match status" value="5"/>
</dbReference>
<evidence type="ECO:0000256" key="3">
    <source>
        <dbReference type="ARBA" id="ARBA00022553"/>
    </source>
</evidence>
<dbReference type="Proteomes" id="UP000652231">
    <property type="component" value="Unassembled WGS sequence"/>
</dbReference>
<dbReference type="CDD" id="cd16917">
    <property type="entry name" value="HATPase_UhpB-NarQ-NarX-like"/>
    <property type="match status" value="1"/>
</dbReference>
<dbReference type="InterPro" id="IPR052162">
    <property type="entry name" value="Sensor_kinase/Photoreceptor"/>
</dbReference>
<dbReference type="InterPro" id="IPR000700">
    <property type="entry name" value="PAS-assoc_C"/>
</dbReference>
<dbReference type="SMART" id="SM01079">
    <property type="entry name" value="CHASE"/>
    <property type="match status" value="1"/>
</dbReference>
<feature type="domain" description="PAS" evidence="9">
    <location>
        <begin position="296"/>
        <end position="366"/>
    </location>
</feature>
<feature type="domain" description="CHASE" evidence="11">
    <location>
        <begin position="107"/>
        <end position="242"/>
    </location>
</feature>
<keyword evidence="7" id="KW-0812">Transmembrane</keyword>
<protein>
    <recommendedName>
        <fullName evidence="2">histidine kinase</fullName>
        <ecNumber evidence="2">2.7.13.3</ecNumber>
    </recommendedName>
</protein>
<dbReference type="InterPro" id="IPR000014">
    <property type="entry name" value="PAS"/>
</dbReference>
<dbReference type="InterPro" id="IPR036890">
    <property type="entry name" value="HATPase_C_sf"/>
</dbReference>
<evidence type="ECO:0000259" key="8">
    <source>
        <dbReference type="PROSITE" id="PS50109"/>
    </source>
</evidence>
<dbReference type="Pfam" id="PF07730">
    <property type="entry name" value="HisKA_3"/>
    <property type="match status" value="1"/>
</dbReference>
<gene>
    <name evidence="12" type="ORF">GCM10011312_15320</name>
</gene>
<comment type="caution">
    <text evidence="12">The sequence shown here is derived from an EMBL/GenBank/DDBJ whole genome shotgun (WGS) entry which is preliminary data.</text>
</comment>
<dbReference type="SUPFAM" id="SSF55874">
    <property type="entry name" value="ATPase domain of HSP90 chaperone/DNA topoisomerase II/histidine kinase"/>
    <property type="match status" value="1"/>
</dbReference>
<feature type="domain" description="PAC" evidence="10">
    <location>
        <begin position="1007"/>
        <end position="1059"/>
    </location>
</feature>
<dbReference type="EMBL" id="BMGK01000005">
    <property type="protein sequence ID" value="GGD92425.1"/>
    <property type="molecule type" value="Genomic_DNA"/>
</dbReference>
<feature type="domain" description="PAC" evidence="10">
    <location>
        <begin position="879"/>
        <end position="931"/>
    </location>
</feature>
<organism evidence="12 13">
    <name type="scientific">Planktosalinus lacus</name>
    <dbReference type="NCBI Taxonomy" id="1526573"/>
    <lineage>
        <taxon>Bacteria</taxon>
        <taxon>Pseudomonadati</taxon>
        <taxon>Bacteroidota</taxon>
        <taxon>Flavobacteriia</taxon>
        <taxon>Flavobacteriales</taxon>
        <taxon>Flavobacteriaceae</taxon>
        <taxon>Planktosalinus</taxon>
    </lineage>
</organism>
<keyword evidence="5" id="KW-0418">Kinase</keyword>
<feature type="domain" description="PAS" evidence="9">
    <location>
        <begin position="1060"/>
        <end position="1117"/>
    </location>
</feature>
<dbReference type="NCBIfam" id="TIGR00229">
    <property type="entry name" value="sensory_box"/>
    <property type="match status" value="8"/>
</dbReference>
<evidence type="ECO:0000313" key="12">
    <source>
        <dbReference type="EMBL" id="GGD92425.1"/>
    </source>
</evidence>
<evidence type="ECO:0000256" key="2">
    <source>
        <dbReference type="ARBA" id="ARBA00012438"/>
    </source>
</evidence>
<feature type="coiled-coil region" evidence="6">
    <location>
        <begin position="1306"/>
        <end position="1333"/>
    </location>
</feature>
<dbReference type="Pfam" id="PF02518">
    <property type="entry name" value="HATPase_c"/>
    <property type="match status" value="1"/>
</dbReference>
<name>A0A8J2V9P7_9FLAO</name>
<feature type="domain" description="PAS" evidence="9">
    <location>
        <begin position="423"/>
        <end position="493"/>
    </location>
</feature>
<feature type="domain" description="PAS" evidence="9">
    <location>
        <begin position="1189"/>
        <end position="1259"/>
    </location>
</feature>
<dbReference type="InterPro" id="IPR006189">
    <property type="entry name" value="CHASE_dom"/>
</dbReference>
<evidence type="ECO:0000259" key="9">
    <source>
        <dbReference type="PROSITE" id="PS50112"/>
    </source>
</evidence>
<sequence length="1531" mass="176738">MASKKPKNFFYKHPFFIGMSVFLVILLITQAIAFQRYLLNLSEIEKENTEELNTVVDQLQFNLNYALSTTRTLSFIVENYGMPQNFDTIAKKLLEANDLVDGIQLLEKGVITKMYPLEGNEVVIGYDVVNDPSRGKEVLIAAQKDQMYFGGPFELKQGGLGVVGRVPLKVENDSLAFAAVVIRLEKLFEKSGINNKSNRFEYQLSKMNQDTRVVEYFIDSNEDFSESQVAVINVPLGEWQIYVKEKKANYFEGVIPIAVLGLVLSLLGGNLTRVVLRKPIELEEQVKLQTEIIFGKEKRYRALVENSNDAVAILNKKGTPIYVSPSITSVLGYSESEALKLNLINLVHPEDLPNVAAVLEEVLDSPEVSINSPIVRVQHKDGSWRWVDATLTNLLDDPNVKGIIDNFRDITERKQAEENILREKQLSEAILNSLPGIFYLFNQNGEFLLWNKNFEEVSEYSAKEIKKMHPTEFFEGDDQKHIQERIMETFEKGESFAEAYFTSKSGKKIYHYFTGSLIDFKGETCLLGTGIDTSKRRKAEEELEKSEEQLLSIFNNSISALILMDAEGMITNWNATAEQMFGWKAEEVLNKPMHHFIMPEKHVQSHLAGMENYNKTGSGPIINTNTELTAITKAKKEIDISLGVTTVKIRGKEFFIGFINDITLQKQAERQKEYEKRNREALINATEDMIWSVSKKMTLISANEAFKKSFKIYSEHTIKEGDFLLPDEFFEADYLNMWKTYYQRGLEGERFTIETTVQPNEKQNYKTVETNFSPIIVNNEVVGVACYARDITQRIKTEAEIKEYNERLKTAQKIAKLGYWEHVLGEDTLFWSEEIFNIWEVDEEVFTPTIDSFFESVVPEDRNKFNLYAKRPIDSIEEQNIEYRIITATGKLKWIYQYGQKIVDKNNDRTIFKGIMRDITEQKNQEEAILEYNEKLQTAQQIAKLGYWEFDYNNDALTWSDQVYEIWELSKKDFKVSYETFFNSIHPDDQERFSLEQEKALKGEKPLEVEHRILLSNGKTKWVLERGKVIKDENGNAILFEGTVQDITSQKEIEIELREQNNFIKTAIDNLPVGIAVRNSHTGKFTLMNKNFTQIYGWSQKELRDVDTFFEKVYPDSNYRKKIKDQIFSDLGSKNLNRMQWEGIQITTKKGDKRIVNARNIPLYDQNLMISTVLDVTEKALAEQKLAASNERYEYVTKATFDAIWDWDLTQKTIFWGEGYHTIFGYKPVTTNEEYWYENIHPQDVNRVKQSVQKAIEGQGLNWENEYRFKHANGTYRYVRDRGIILRNVERKAIRIIGALQDITSQKEYEQKLLDVNQKLRNLSAHLQQAREEERIAIAREIHDELGQQLTGIKLDVSWLKNKLEEVLPENSDRAQRLIENINKTINDVRKIASHLRPGVLDDLGLEAAIDWQSNQFETQTGIKCQLHIDSVKSDYGKGINTSVYRIYQEALTNIMRHAKATEVNTYFSEKNNTLILEVIDNGVGISDNQKNNSFSLGITGMRERAFTVNGSFHLYKQKEGGTKLKVTVPV</sequence>
<feature type="transmembrane region" description="Helical" evidence="7">
    <location>
        <begin position="250"/>
        <end position="269"/>
    </location>
</feature>
<evidence type="ECO:0000256" key="1">
    <source>
        <dbReference type="ARBA" id="ARBA00000085"/>
    </source>
</evidence>
<dbReference type="InterPro" id="IPR013767">
    <property type="entry name" value="PAS_fold"/>
</dbReference>
<feature type="domain" description="PAC" evidence="10">
    <location>
        <begin position="1263"/>
        <end position="1315"/>
    </location>
</feature>
<evidence type="ECO:0000256" key="5">
    <source>
        <dbReference type="ARBA" id="ARBA00022777"/>
    </source>
</evidence>
<dbReference type="Pfam" id="PF03924">
    <property type="entry name" value="CHASE"/>
    <property type="match status" value="1"/>
</dbReference>
<dbReference type="SUPFAM" id="SSF55785">
    <property type="entry name" value="PYP-like sensor domain (PAS domain)"/>
    <property type="match status" value="8"/>
</dbReference>
<dbReference type="InterPro" id="IPR005467">
    <property type="entry name" value="His_kinase_dom"/>
</dbReference>
<dbReference type="GO" id="GO:0046983">
    <property type="term" value="F:protein dimerization activity"/>
    <property type="evidence" value="ECO:0007669"/>
    <property type="project" value="InterPro"/>
</dbReference>
<evidence type="ECO:0000256" key="4">
    <source>
        <dbReference type="ARBA" id="ARBA00022679"/>
    </source>
</evidence>
<dbReference type="InterPro" id="IPR001610">
    <property type="entry name" value="PAC"/>
</dbReference>
<reference evidence="12" key="1">
    <citation type="journal article" date="2014" name="Int. J. Syst. Evol. Microbiol.">
        <title>Complete genome sequence of Corynebacterium casei LMG S-19264T (=DSM 44701T), isolated from a smear-ripened cheese.</title>
        <authorList>
            <consortium name="US DOE Joint Genome Institute (JGI-PGF)"/>
            <person name="Walter F."/>
            <person name="Albersmeier A."/>
            <person name="Kalinowski J."/>
            <person name="Ruckert C."/>
        </authorList>
    </citation>
    <scope>NUCLEOTIDE SEQUENCE</scope>
    <source>
        <strain evidence="12">CGMCC 1.12924</strain>
    </source>
</reference>
<keyword evidence="7" id="KW-1133">Transmembrane helix</keyword>
<dbReference type="InterPro" id="IPR003594">
    <property type="entry name" value="HATPase_dom"/>
</dbReference>
<keyword evidence="13" id="KW-1185">Reference proteome</keyword>
<dbReference type="PROSITE" id="PS50839">
    <property type="entry name" value="CHASE"/>
    <property type="match status" value="1"/>
</dbReference>
<dbReference type="PROSITE" id="PS50113">
    <property type="entry name" value="PAC"/>
    <property type="match status" value="4"/>
</dbReference>